<dbReference type="Gene3D" id="2.30.150.10">
    <property type="entry name" value="DNA-directed RNA polymerase, beta subunit, external 1 domain"/>
    <property type="match status" value="1"/>
</dbReference>
<comment type="catalytic activity">
    <reaction evidence="7 8 10">
        <text>RNA(n) + a ribonucleoside 5'-triphosphate = RNA(n+1) + diphosphate</text>
        <dbReference type="Rhea" id="RHEA:21248"/>
        <dbReference type="Rhea" id="RHEA-COMP:14527"/>
        <dbReference type="Rhea" id="RHEA-COMP:17342"/>
        <dbReference type="ChEBI" id="CHEBI:33019"/>
        <dbReference type="ChEBI" id="CHEBI:61557"/>
        <dbReference type="ChEBI" id="CHEBI:140395"/>
        <dbReference type="EC" id="2.7.7.6"/>
    </reaction>
</comment>
<gene>
    <name evidence="8 18" type="primary">rpoB</name>
    <name evidence="18" type="ORF">CDQ92_05400</name>
</gene>
<evidence type="ECO:0000259" key="13">
    <source>
        <dbReference type="Pfam" id="PF04560"/>
    </source>
</evidence>
<evidence type="ECO:0000256" key="1">
    <source>
        <dbReference type="ARBA" id="ARBA00007616"/>
    </source>
</evidence>
<evidence type="ECO:0000256" key="8">
    <source>
        <dbReference type="HAMAP-Rule" id="MF_01321"/>
    </source>
</evidence>
<dbReference type="SUPFAM" id="SSF64484">
    <property type="entry name" value="beta and beta-prime subunits of DNA dependent RNA-polymerase"/>
    <property type="match status" value="1"/>
</dbReference>
<keyword evidence="11" id="KW-0175">Coiled coil</keyword>
<dbReference type="EC" id="2.7.7.6" evidence="8 10"/>
<dbReference type="Pfam" id="PF04560">
    <property type="entry name" value="RNA_pol_Rpb2_7"/>
    <property type="match status" value="1"/>
</dbReference>
<dbReference type="InterPro" id="IPR007642">
    <property type="entry name" value="RNA_pol_Rpb2_2"/>
</dbReference>
<comment type="function">
    <text evidence="8 10">DNA-dependent RNA polymerase catalyzes the transcription of DNA into RNA using the four ribonucleoside triphosphates as substrates.</text>
</comment>
<feature type="coiled-coil region" evidence="11">
    <location>
        <begin position="953"/>
        <end position="984"/>
    </location>
</feature>
<dbReference type="RefSeq" id="WP_088440290.1">
    <property type="nucleotide sequence ID" value="NZ_BMMC01000005.1"/>
</dbReference>
<evidence type="ECO:0000256" key="11">
    <source>
        <dbReference type="SAM" id="Coils"/>
    </source>
</evidence>
<dbReference type="PROSITE" id="PS01166">
    <property type="entry name" value="RNA_POL_BETA"/>
    <property type="match status" value="1"/>
</dbReference>
<evidence type="ECO:0000256" key="4">
    <source>
        <dbReference type="ARBA" id="ARBA00022679"/>
    </source>
</evidence>
<dbReference type="Pfam" id="PF10385">
    <property type="entry name" value="RNA_pol_Rpb2_45"/>
    <property type="match status" value="1"/>
</dbReference>
<dbReference type="Gene3D" id="2.40.50.100">
    <property type="match status" value="1"/>
</dbReference>
<evidence type="ECO:0000259" key="12">
    <source>
        <dbReference type="Pfam" id="PF00562"/>
    </source>
</evidence>
<accession>A0A246K2C8</accession>
<comment type="subunit">
    <text evidence="8 10">The RNAP catalytic core consists of 2 alpha, 1 beta, 1 beta' and 1 omega subunit. When a sigma factor is associated with the core the holoenzyme is formed, which can initiate transcription.</text>
</comment>
<keyword evidence="6 8" id="KW-0804">Transcription</keyword>
<feature type="domain" description="RNA polymerase Rpb2" evidence="14">
    <location>
        <begin position="165"/>
        <end position="236"/>
    </location>
</feature>
<evidence type="ECO:0000256" key="3">
    <source>
        <dbReference type="ARBA" id="ARBA00022478"/>
    </source>
</evidence>
<comment type="similarity">
    <text evidence="1">In the N-terminal section; belongs to the RNA polymerase beta chain family.</text>
</comment>
<evidence type="ECO:0000259" key="17">
    <source>
        <dbReference type="Pfam" id="PF10385"/>
    </source>
</evidence>
<dbReference type="InterPro" id="IPR007120">
    <property type="entry name" value="DNA-dir_RNAP_su2_dom"/>
</dbReference>
<feature type="domain" description="RNA polymerase beta subunit protrusion" evidence="15">
    <location>
        <begin position="36"/>
        <end position="512"/>
    </location>
</feature>
<dbReference type="FunFam" id="2.40.50.100:FF:000006">
    <property type="entry name" value="DNA-directed RNA polymerase subunit beta"/>
    <property type="match status" value="1"/>
</dbReference>
<sequence>MATKAKSVGKALEATASKRIRKLFGNIHEAVEMPNLIEVQRESYEQFLRSDPSIGYVSGLEKTLRSVFPIRDFAGTAELDFVHYELEAPKYDVDECRQRGITYAAPMKVTLRLIVFEVDSETDTRSVLDIKEQDVYMGDMPLMTGNGTFFVNGTERVIVSQMHRSPGVLFDHDRGKTHSSGKFLFAARVIPYRGSWLDFEFDAKDIVNVRIDRKRKLPVTSLLYALGMSGEEILNHFYDRLIFERAANGWRVPFMVENWRGAKPAFDVVDAKTGEVVFAAGHKISPRLANKAAKDGLDTLLIPTEEIFGRYSAYDLINETTGEIYIEAGDEVSAENLEKIDAAGIDKLVLLDIDHNNTGPWIRNTLKADKAEDRDQALSDIYRVMRPGEPPTRETAEALFGGLFFDPERYDLSAVGRVKLNMRLGLDAEDTVTTLRSDDILAVVKELVNLKDGKGEIDDIDNLGNRRVRSVGELLENQYRVGLLRMERAVKERMSSVDVSTVMPNDLINAKPAVAAVREFFGSSQLSQFMDQTNPLSEVTHKRRVSALGPGGLTRERAGFEVRDVHPTHYGRICPIETPEGPNIGLINSLATFARVNKYGFIETPYRKIIDGKVTTDVVYLSAMEEQKHTVAQANADLNPDGSFIDELISAREAGEFLMAPREQITLMDVSPKQLVSVAASLIPFLENDDANRALMGSNMQRQAVPLLRAEAPVVGTGMEETVARDSGAAIAARRGGVIDQVDATRIVIRATDMVEPGKSGVDIYRLQKFQRSNQNTCINQRPLVKVGEIVRTGDIIADGPSTELGELALGKNVLVAFMPWNGYNYEDSILISERIVKDDVFTSIHIEEFEVTARDTRLGPEDITRDIPNVGEEALRNLDEAGIVYIGAEVGPGDILAGKITPKGESPMTPEEKLLRAIFGEKASDVRDTSLRLPPGVSGTVVEVRVFNRHGIDKDERAIAIEREEIERLKQDADDERAILNRATFSSLKDLLIGQATSAVPKGLKKGDVVTEEMLTELDRGDWWKLAVVDDNSQTALEAIKAQYDDAIKRISAKYEDRVEKLQRGDELAPGVLKMVKVFVAVKRKLQSGDKMAGRHGNKGIISRILPVEDMPFLEDGTHVDFVLNPLGVPSRMNVGQILETHLGWASRGFGQQITTALEDWRMANPDPVAGTPPEAVRDALLHAYGDEYADEIKARTADEVVELASNLSVGVPFATPVFDGAREADVSAMLERAGLDRSGQVDLYDGRTGDRFDRKVTVGYMYILKLHHLVDDKIHARSIGPYSLVTQQPLGGKAQFGGQRFGEMEVWALQAYGAAYTLQEMLTVKSDDVIGRTKVYEAIVKGDDTFEAGIPESFNVLVKEMRSLGLNVELSSHADLDPDEAPDALPEAAE</sequence>
<evidence type="ECO:0000256" key="6">
    <source>
        <dbReference type="ARBA" id="ARBA00023163"/>
    </source>
</evidence>
<dbReference type="PANTHER" id="PTHR20856">
    <property type="entry name" value="DNA-DIRECTED RNA POLYMERASE I SUBUNIT 2"/>
    <property type="match status" value="1"/>
</dbReference>
<dbReference type="Gene3D" id="2.40.270.10">
    <property type="entry name" value="DNA-directed RNA polymerase, subunit 2, domain 6"/>
    <property type="match status" value="1"/>
</dbReference>
<dbReference type="HAMAP" id="MF_01321">
    <property type="entry name" value="RNApol_bact_RpoB"/>
    <property type="match status" value="1"/>
</dbReference>
<dbReference type="EMBL" id="NISK01000001">
    <property type="protein sequence ID" value="OWQ99548.1"/>
    <property type="molecule type" value="Genomic_DNA"/>
</dbReference>
<keyword evidence="5 8" id="KW-0548">Nucleotidyltransferase</keyword>
<comment type="similarity">
    <text evidence="2">In the C-terminal section; belongs to the RNA polymerase beta' chain family.</text>
</comment>
<dbReference type="Proteomes" id="UP000197361">
    <property type="component" value="Unassembled WGS sequence"/>
</dbReference>
<dbReference type="Pfam" id="PF04561">
    <property type="entry name" value="RNA_pol_Rpb2_2"/>
    <property type="match status" value="2"/>
</dbReference>
<evidence type="ECO:0000256" key="2">
    <source>
        <dbReference type="ARBA" id="ARBA00009839"/>
    </source>
</evidence>
<feature type="domain" description="RNA polymerase Rpb2" evidence="14">
    <location>
        <begin position="364"/>
        <end position="469"/>
    </location>
</feature>
<feature type="domain" description="DNA-directed RNA polymerase beta subunit external 1" evidence="17">
    <location>
        <begin position="606"/>
        <end position="671"/>
    </location>
</feature>
<dbReference type="GO" id="GO:0000428">
    <property type="term" value="C:DNA-directed RNA polymerase complex"/>
    <property type="evidence" value="ECO:0007669"/>
    <property type="project" value="UniProtKB-KW"/>
</dbReference>
<dbReference type="GO" id="GO:0003899">
    <property type="term" value="F:DNA-directed RNA polymerase activity"/>
    <property type="evidence" value="ECO:0007669"/>
    <property type="project" value="UniProtKB-UniRule"/>
</dbReference>
<evidence type="ECO:0000256" key="10">
    <source>
        <dbReference type="RuleBase" id="RU363031"/>
    </source>
</evidence>
<dbReference type="InterPro" id="IPR007645">
    <property type="entry name" value="RNA_pol_Rpb2_3"/>
</dbReference>
<evidence type="ECO:0000259" key="16">
    <source>
        <dbReference type="Pfam" id="PF04565"/>
    </source>
</evidence>
<feature type="domain" description="RNA polymerase Rpb2" evidence="13">
    <location>
        <begin position="1299"/>
        <end position="1373"/>
    </location>
</feature>
<dbReference type="OrthoDB" id="9803954at2"/>
<evidence type="ECO:0000256" key="7">
    <source>
        <dbReference type="ARBA" id="ARBA00048552"/>
    </source>
</evidence>
<comment type="similarity">
    <text evidence="8 9">Belongs to the RNA polymerase beta chain family.</text>
</comment>
<evidence type="ECO:0000259" key="14">
    <source>
        <dbReference type="Pfam" id="PF04561"/>
    </source>
</evidence>
<dbReference type="InterPro" id="IPR019462">
    <property type="entry name" value="DNA-dir_RNA_pol_bsu_external_1"/>
</dbReference>
<dbReference type="InterPro" id="IPR014724">
    <property type="entry name" value="RNA_pol_RPB2_OB-fold"/>
</dbReference>
<dbReference type="InterPro" id="IPR007644">
    <property type="entry name" value="RNA_pol_bsu_protrusion"/>
</dbReference>
<dbReference type="Pfam" id="PF04565">
    <property type="entry name" value="RNA_pol_Rpb2_3"/>
    <property type="match status" value="1"/>
</dbReference>
<dbReference type="Gene3D" id="3.90.1110.10">
    <property type="entry name" value="RNA polymerase Rpb2, domain 2"/>
    <property type="match status" value="1"/>
</dbReference>
<evidence type="ECO:0000256" key="9">
    <source>
        <dbReference type="RuleBase" id="RU000434"/>
    </source>
</evidence>
<dbReference type="NCBIfam" id="NF001616">
    <property type="entry name" value="PRK00405.1"/>
    <property type="match status" value="1"/>
</dbReference>
<dbReference type="Gene3D" id="3.90.1100.10">
    <property type="match status" value="2"/>
</dbReference>
<dbReference type="InterPro" id="IPR037033">
    <property type="entry name" value="DNA-dir_RNAP_su2_hyb_sf"/>
</dbReference>
<evidence type="ECO:0000313" key="19">
    <source>
        <dbReference type="Proteomes" id="UP000197361"/>
    </source>
</evidence>
<dbReference type="GO" id="GO:0006351">
    <property type="term" value="P:DNA-templated transcription"/>
    <property type="evidence" value="ECO:0007669"/>
    <property type="project" value="UniProtKB-UniRule"/>
</dbReference>
<dbReference type="Pfam" id="PF04563">
    <property type="entry name" value="RNA_pol_Rpb2_1"/>
    <property type="match status" value="1"/>
</dbReference>
<evidence type="ECO:0000259" key="15">
    <source>
        <dbReference type="Pfam" id="PF04563"/>
    </source>
</evidence>
<dbReference type="CDD" id="cd00653">
    <property type="entry name" value="RNA_pol_B_RPB2"/>
    <property type="match status" value="1"/>
</dbReference>
<dbReference type="FunFam" id="3.90.1800.10:FF:000001">
    <property type="entry name" value="DNA-directed RNA polymerase subunit beta"/>
    <property type="match status" value="1"/>
</dbReference>
<organism evidence="18 19">
    <name type="scientific">Sphingopyxis bauzanensis</name>
    <dbReference type="NCBI Taxonomy" id="651663"/>
    <lineage>
        <taxon>Bacteria</taxon>
        <taxon>Pseudomonadati</taxon>
        <taxon>Pseudomonadota</taxon>
        <taxon>Alphaproteobacteria</taxon>
        <taxon>Sphingomonadales</taxon>
        <taxon>Sphingomonadaceae</taxon>
        <taxon>Sphingopyxis</taxon>
    </lineage>
</organism>
<feature type="domain" description="DNA-directed RNA polymerase subunit 2 hybrid-binding" evidence="12">
    <location>
        <begin position="733"/>
        <end position="1297"/>
    </location>
</feature>
<comment type="caution">
    <text evidence="18">The sequence shown here is derived from an EMBL/GenBank/DDBJ whole genome shotgun (WGS) entry which is preliminary data.</text>
</comment>
<proteinExistence type="inferred from homology"/>
<dbReference type="NCBIfam" id="TIGR02013">
    <property type="entry name" value="rpoB"/>
    <property type="match status" value="1"/>
</dbReference>
<dbReference type="InterPro" id="IPR042107">
    <property type="entry name" value="DNA-dir_RNA_pol_bsu_ext_1_sf"/>
</dbReference>
<reference evidence="18 19" key="1">
    <citation type="journal article" date="2010" name="Int. J. Syst. Evol. Microbiol.">
        <title>Sphingopyxis bauzanensis sp. nov., a psychrophilic bacterium isolated from soil.</title>
        <authorList>
            <person name="Zhang D.C."/>
            <person name="Liu H.C."/>
            <person name="Xin Y.H."/>
            <person name="Zhou Y.G."/>
            <person name="Schinner F."/>
            <person name="Margesin R."/>
        </authorList>
    </citation>
    <scope>NUCLEOTIDE SEQUENCE [LARGE SCALE GENOMIC DNA]</scope>
    <source>
        <strain evidence="18 19">DSM 22271</strain>
    </source>
</reference>
<evidence type="ECO:0000313" key="18">
    <source>
        <dbReference type="EMBL" id="OWQ99548.1"/>
    </source>
</evidence>
<dbReference type="GO" id="GO:0032549">
    <property type="term" value="F:ribonucleoside binding"/>
    <property type="evidence" value="ECO:0007669"/>
    <property type="project" value="InterPro"/>
</dbReference>
<dbReference type="InterPro" id="IPR037034">
    <property type="entry name" value="RNA_pol_Rpb2_2_sf"/>
</dbReference>
<feature type="domain" description="RNA polymerase Rpb2" evidence="16">
    <location>
        <begin position="528"/>
        <end position="596"/>
    </location>
</feature>
<dbReference type="GO" id="GO:0003677">
    <property type="term" value="F:DNA binding"/>
    <property type="evidence" value="ECO:0007669"/>
    <property type="project" value="UniProtKB-UniRule"/>
</dbReference>
<protein>
    <recommendedName>
        <fullName evidence="8 10">DNA-directed RNA polymerase subunit beta</fullName>
        <shortName evidence="8">RNAP subunit beta</shortName>
        <ecNumber evidence="8 10">2.7.7.6</ecNumber>
    </recommendedName>
    <alternativeName>
        <fullName evidence="8">RNA polymerase subunit beta</fullName>
    </alternativeName>
    <alternativeName>
        <fullName evidence="8">Transcriptase subunit beta</fullName>
    </alternativeName>
</protein>
<dbReference type="InterPro" id="IPR015712">
    <property type="entry name" value="DNA-dir_RNA_pol_su2"/>
</dbReference>
<name>A0A246K2C8_9SPHN</name>
<keyword evidence="3 8" id="KW-0240">DNA-directed RNA polymerase</keyword>
<dbReference type="InterPro" id="IPR010243">
    <property type="entry name" value="RNA_pol_bsu_bac"/>
</dbReference>
<dbReference type="Pfam" id="PF00562">
    <property type="entry name" value="RNA_pol_Rpb2_6"/>
    <property type="match status" value="1"/>
</dbReference>
<keyword evidence="19" id="KW-1185">Reference proteome</keyword>
<dbReference type="Gene3D" id="3.90.1800.10">
    <property type="entry name" value="RNA polymerase alpha subunit dimerisation domain"/>
    <property type="match status" value="1"/>
</dbReference>
<dbReference type="InterPro" id="IPR007121">
    <property type="entry name" value="RNA_pol_bsu_CS"/>
</dbReference>
<keyword evidence="4 8" id="KW-0808">Transferase</keyword>
<evidence type="ECO:0000256" key="5">
    <source>
        <dbReference type="ARBA" id="ARBA00022695"/>
    </source>
</evidence>
<dbReference type="Gene3D" id="2.40.50.150">
    <property type="match status" value="1"/>
</dbReference>
<dbReference type="InterPro" id="IPR007641">
    <property type="entry name" value="RNA_pol_Rpb2_7"/>
</dbReference>